<reference evidence="2 3" key="1">
    <citation type="submission" date="2018-01" db="EMBL/GenBank/DDBJ databases">
        <title>Whole genome sequencing of Histamine producing bacteria.</title>
        <authorList>
            <person name="Butler K."/>
        </authorList>
    </citation>
    <scope>NUCLEOTIDE SEQUENCE [LARGE SCALE GENOMIC DNA]</scope>
    <source>
        <strain evidence="2 3">DSM 100436</strain>
    </source>
</reference>
<sequence length="280" mass="30982">MKKLITLLEKELLEYRIVVKLPLFLALFAVLNFAFVMTGDNVSVSVQTSGNGIFNWSAGSDQFAGLIGKLNEIVAGVVYLVLFLIYVPKALRKEKQDGSLMFWRSMPVSDHLAIGAKLIFVLCLVPVITSILLLFSDFIVWLLASFFMPDDMVSSFNVTLLSMFIHWGSFIARVALMSLALFPLACGLLVISQLTRYPLLTVIIAVVMFKIAMYQATGNSELGNAMSDIYGLPFTILTSDSPLTAYFEFGLLSNLVLILAGVGLFFASAWLRGRDEMLKM</sequence>
<feature type="transmembrane region" description="Helical" evidence="1">
    <location>
        <begin position="73"/>
        <end position="91"/>
    </location>
</feature>
<feature type="transmembrane region" description="Helical" evidence="1">
    <location>
        <begin position="112"/>
        <end position="144"/>
    </location>
</feature>
<keyword evidence="3" id="KW-1185">Reference proteome</keyword>
<keyword evidence="1" id="KW-1133">Transmembrane helix</keyword>
<proteinExistence type="predicted"/>
<comment type="caution">
    <text evidence="2">The sequence shown here is derived from an EMBL/GenBank/DDBJ whole genome shotgun (WGS) entry which is preliminary data.</text>
</comment>
<accession>A0A2T3NZ09</accession>
<feature type="transmembrane region" description="Helical" evidence="1">
    <location>
        <begin position="164"/>
        <end position="190"/>
    </location>
</feature>
<evidence type="ECO:0000313" key="3">
    <source>
        <dbReference type="Proteomes" id="UP000241771"/>
    </source>
</evidence>
<evidence type="ECO:0000256" key="1">
    <source>
        <dbReference type="SAM" id="Phobius"/>
    </source>
</evidence>
<gene>
    <name evidence="2" type="ORF">C9I98_05830</name>
</gene>
<feature type="transmembrane region" description="Helical" evidence="1">
    <location>
        <begin position="249"/>
        <end position="271"/>
    </location>
</feature>
<dbReference type="EMBL" id="PYMA01000002">
    <property type="protein sequence ID" value="PSW21449.1"/>
    <property type="molecule type" value="Genomic_DNA"/>
</dbReference>
<keyword evidence="1" id="KW-0812">Transmembrane</keyword>
<feature type="transmembrane region" description="Helical" evidence="1">
    <location>
        <begin position="21"/>
        <end position="39"/>
    </location>
</feature>
<dbReference type="RefSeq" id="WP_107271697.1">
    <property type="nucleotide sequence ID" value="NZ_PYMA01000002.1"/>
</dbReference>
<evidence type="ECO:0000313" key="2">
    <source>
        <dbReference type="EMBL" id="PSW21449.1"/>
    </source>
</evidence>
<dbReference type="AlphaFoldDB" id="A0A2T3NZ09"/>
<dbReference type="Proteomes" id="UP000241771">
    <property type="component" value="Unassembled WGS sequence"/>
</dbReference>
<protein>
    <submittedName>
        <fullName evidence="2">ABC transporter</fullName>
    </submittedName>
</protein>
<keyword evidence="1" id="KW-0472">Membrane</keyword>
<feature type="transmembrane region" description="Helical" evidence="1">
    <location>
        <begin position="197"/>
        <end position="216"/>
    </location>
</feature>
<name>A0A2T3NZ09_9GAMM</name>
<organism evidence="2 3">
    <name type="scientific">Photobacterium sanctipauli</name>
    <dbReference type="NCBI Taxonomy" id="1342794"/>
    <lineage>
        <taxon>Bacteria</taxon>
        <taxon>Pseudomonadati</taxon>
        <taxon>Pseudomonadota</taxon>
        <taxon>Gammaproteobacteria</taxon>
        <taxon>Vibrionales</taxon>
        <taxon>Vibrionaceae</taxon>
        <taxon>Photobacterium</taxon>
    </lineage>
</organism>